<proteinExistence type="predicted"/>
<evidence type="ECO:0000313" key="2">
    <source>
        <dbReference type="EMBL" id="KGR87497.1"/>
    </source>
</evidence>
<dbReference type="SUPFAM" id="SSF55729">
    <property type="entry name" value="Acyl-CoA N-acyltransferases (Nat)"/>
    <property type="match status" value="1"/>
</dbReference>
<evidence type="ECO:0000259" key="1">
    <source>
        <dbReference type="PROSITE" id="PS51186"/>
    </source>
</evidence>
<comment type="caution">
    <text evidence="2">The sequence shown here is derived from an EMBL/GenBank/DDBJ whole genome shotgun (WGS) entry which is preliminary data.</text>
</comment>
<reference evidence="2 3" key="1">
    <citation type="submission" date="2014-02" db="EMBL/GenBank/DDBJ databases">
        <title>Draft genome sequence of Lysinibacillus boronitolerans NBRC 103108.</title>
        <authorList>
            <person name="Zhang F."/>
            <person name="Wang G."/>
            <person name="Zhang L."/>
        </authorList>
    </citation>
    <scope>NUCLEOTIDE SEQUENCE [LARGE SCALE GENOMIC DNA]</scope>
    <source>
        <strain evidence="2 3">NBRC 103108</strain>
    </source>
</reference>
<dbReference type="Pfam" id="PF00583">
    <property type="entry name" value="Acetyltransf_1"/>
    <property type="match status" value="1"/>
</dbReference>
<accession>A0ABR4Y1Z5</accession>
<dbReference type="PROSITE" id="PS51186">
    <property type="entry name" value="GNAT"/>
    <property type="match status" value="1"/>
</dbReference>
<dbReference type="Proteomes" id="UP000030487">
    <property type="component" value="Unassembled WGS sequence"/>
</dbReference>
<gene>
    <name evidence="2" type="ORF">CD31_06550</name>
</gene>
<keyword evidence="3" id="KW-1185">Reference proteome</keyword>
<dbReference type="InterPro" id="IPR000182">
    <property type="entry name" value="GNAT_dom"/>
</dbReference>
<dbReference type="InterPro" id="IPR016181">
    <property type="entry name" value="Acyl_CoA_acyltransferase"/>
</dbReference>
<dbReference type="EMBL" id="JPVR01000066">
    <property type="protein sequence ID" value="KGR87497.1"/>
    <property type="molecule type" value="Genomic_DNA"/>
</dbReference>
<evidence type="ECO:0000313" key="3">
    <source>
        <dbReference type="Proteomes" id="UP000030487"/>
    </source>
</evidence>
<dbReference type="RefSeq" id="WP_036076333.1">
    <property type="nucleotide sequence ID" value="NZ_AVCW01000016.1"/>
</dbReference>
<protein>
    <submittedName>
        <fullName evidence="2">GNAT family acetyltransferase</fullName>
    </submittedName>
</protein>
<name>A0ABR4Y1Z5_9BACI</name>
<dbReference type="CDD" id="cd04301">
    <property type="entry name" value="NAT_SF"/>
    <property type="match status" value="1"/>
</dbReference>
<dbReference type="Gene3D" id="3.40.630.30">
    <property type="match status" value="1"/>
</dbReference>
<feature type="domain" description="N-acetyltransferase" evidence="1">
    <location>
        <begin position="1"/>
        <end position="153"/>
    </location>
</feature>
<sequence length="192" mass="22879">MIIRDYRVNDETGWVRCRTLAFLQTAYFDNVLNKKECYENPAIELVAELDGQIVGLIDVEYEIEERTVCSRGEGLGGMIWHIAVHPDFSRRGIGQQLLYAAENKARRVNLNRFEAWTRDDLWVQKWYEKMNFNIVDSYYHVYFEENEMNHRIQSNMPNLYLVNAFTHYVGKDIDQFTNNKRIHQCVCFEKSF</sequence>
<organism evidence="2 3">
    <name type="scientific">Lysinibacillus boronitolerans JCM 21713 = 10a = NBRC 103108</name>
    <dbReference type="NCBI Taxonomy" id="1294264"/>
    <lineage>
        <taxon>Bacteria</taxon>
        <taxon>Bacillati</taxon>
        <taxon>Bacillota</taxon>
        <taxon>Bacilli</taxon>
        <taxon>Bacillales</taxon>
        <taxon>Bacillaceae</taxon>
        <taxon>Lysinibacillus</taxon>
    </lineage>
</organism>